<dbReference type="GO" id="GO:0043565">
    <property type="term" value="F:sequence-specific DNA binding"/>
    <property type="evidence" value="ECO:0007669"/>
    <property type="project" value="InterPro"/>
</dbReference>
<evidence type="ECO:0000313" key="5">
    <source>
        <dbReference type="EMBL" id="QNO57535.1"/>
    </source>
</evidence>
<dbReference type="SUPFAM" id="SSF46785">
    <property type="entry name" value="Winged helix' DNA-binding domain"/>
    <property type="match status" value="1"/>
</dbReference>
<evidence type="ECO:0000256" key="3">
    <source>
        <dbReference type="ARBA" id="ARBA00023163"/>
    </source>
</evidence>
<dbReference type="Pfam" id="PF01037">
    <property type="entry name" value="AsnC_trans_reg"/>
    <property type="match status" value="1"/>
</dbReference>
<dbReference type="Pfam" id="PF13412">
    <property type="entry name" value="HTH_24"/>
    <property type="match status" value="1"/>
</dbReference>
<dbReference type="Gene3D" id="1.10.10.10">
    <property type="entry name" value="Winged helix-like DNA-binding domain superfamily/Winged helix DNA-binding domain"/>
    <property type="match status" value="1"/>
</dbReference>
<evidence type="ECO:0000259" key="4">
    <source>
        <dbReference type="PROSITE" id="PS50956"/>
    </source>
</evidence>
<name>A0A7G9ZBA1_9EURY</name>
<dbReference type="PANTHER" id="PTHR43413">
    <property type="entry name" value="TRANSCRIPTIONAL REGULATOR, ASNC FAMILY"/>
    <property type="match status" value="1"/>
</dbReference>
<sequence length="177" mass="19812">MDKFVFAGGEFQSGMDSKEKEIFGILEQNARLSDKEIARMAEMPEEEVKGIISKLESKGIIIKYKAVINHEKAGIDTVQALIDIKISPERSTGYDSVAVRISKYPEVQSVRLVSGEYDLSVLVLGKTMHEVAYFVAEKIAPLEQVRNTVTNFLLKSYKEYGEIYEAEAKGKRLAVSL</sequence>
<reference evidence="5" key="1">
    <citation type="submission" date="2020-06" db="EMBL/GenBank/DDBJ databases">
        <title>Unique genomic features of the anaerobic methanotrophic archaea.</title>
        <authorList>
            <person name="Chadwick G.L."/>
            <person name="Skennerton C.T."/>
            <person name="Laso-Perez R."/>
            <person name="Leu A.O."/>
            <person name="Speth D.R."/>
            <person name="Yu H."/>
            <person name="Morgan-Lang C."/>
            <person name="Hatzenpichler R."/>
            <person name="Goudeau D."/>
            <person name="Malmstrom R."/>
            <person name="Brazelton W.J."/>
            <person name="Woyke T."/>
            <person name="Hallam S.J."/>
            <person name="Tyson G.W."/>
            <person name="Wegener G."/>
            <person name="Boetius A."/>
            <person name="Orphan V."/>
        </authorList>
    </citation>
    <scope>NUCLEOTIDE SEQUENCE</scope>
</reference>
<accession>A0A7G9ZBA1</accession>
<dbReference type="InterPro" id="IPR036388">
    <property type="entry name" value="WH-like_DNA-bd_sf"/>
</dbReference>
<dbReference type="InterPro" id="IPR050684">
    <property type="entry name" value="HTH-Siroheme_Decarb"/>
</dbReference>
<evidence type="ECO:0000256" key="2">
    <source>
        <dbReference type="ARBA" id="ARBA00023125"/>
    </source>
</evidence>
<dbReference type="SMART" id="SM00344">
    <property type="entry name" value="HTH_ASNC"/>
    <property type="match status" value="1"/>
</dbReference>
<organism evidence="5">
    <name type="scientific">Candidatus Methanophaga sp. ANME-1 ERB7</name>
    <dbReference type="NCBI Taxonomy" id="2759913"/>
    <lineage>
        <taxon>Archaea</taxon>
        <taxon>Methanobacteriati</taxon>
        <taxon>Methanobacteriota</taxon>
        <taxon>Stenosarchaea group</taxon>
        <taxon>Methanomicrobia</taxon>
        <taxon>Candidatus Methanophagales</taxon>
        <taxon>Candidatus Methanophagaceae</taxon>
        <taxon>Candidatus Methanophaga</taxon>
    </lineage>
</organism>
<dbReference type="PROSITE" id="PS50956">
    <property type="entry name" value="HTH_ASNC_2"/>
    <property type="match status" value="1"/>
</dbReference>
<dbReference type="InterPro" id="IPR011008">
    <property type="entry name" value="Dimeric_a/b-barrel"/>
</dbReference>
<proteinExistence type="predicted"/>
<keyword evidence="1" id="KW-0805">Transcription regulation</keyword>
<evidence type="ECO:0000256" key="1">
    <source>
        <dbReference type="ARBA" id="ARBA00023015"/>
    </source>
</evidence>
<keyword evidence="2" id="KW-0238">DNA-binding</keyword>
<dbReference type="SUPFAM" id="SSF54909">
    <property type="entry name" value="Dimeric alpha+beta barrel"/>
    <property type="match status" value="1"/>
</dbReference>
<dbReference type="EMBL" id="MT631691">
    <property type="protein sequence ID" value="QNO57535.1"/>
    <property type="molecule type" value="Genomic_DNA"/>
</dbReference>
<feature type="domain" description="HTH asnC-type" evidence="4">
    <location>
        <begin position="15"/>
        <end position="76"/>
    </location>
</feature>
<dbReference type="InterPro" id="IPR019888">
    <property type="entry name" value="Tscrpt_reg_AsnC-like"/>
</dbReference>
<dbReference type="AlphaFoldDB" id="A0A7G9ZBA1"/>
<dbReference type="InterPro" id="IPR019887">
    <property type="entry name" value="Tscrpt_reg_AsnC/Lrp_C"/>
</dbReference>
<dbReference type="InterPro" id="IPR000485">
    <property type="entry name" value="AsnC-type_HTH_dom"/>
</dbReference>
<keyword evidence="3" id="KW-0804">Transcription</keyword>
<protein>
    <submittedName>
        <fullName evidence="5">Putative HTH-type transcriptional regulator</fullName>
    </submittedName>
</protein>
<dbReference type="Gene3D" id="3.30.70.920">
    <property type="match status" value="1"/>
</dbReference>
<dbReference type="PANTHER" id="PTHR43413:SF7">
    <property type="entry name" value="HTH-TYPE TRANSCRIPTIONAL REGULATOR PTR2"/>
    <property type="match status" value="1"/>
</dbReference>
<gene>
    <name evidence="5" type="ORF">PKDJNKLE_00021</name>
</gene>
<dbReference type="InterPro" id="IPR036390">
    <property type="entry name" value="WH_DNA-bd_sf"/>
</dbReference>